<feature type="repeat" description="ANK" evidence="3">
    <location>
        <begin position="352"/>
        <end position="384"/>
    </location>
</feature>
<dbReference type="OrthoDB" id="539213at2759"/>
<evidence type="ECO:0000256" key="1">
    <source>
        <dbReference type="ARBA" id="ARBA00022737"/>
    </source>
</evidence>
<dbReference type="AlphaFoldDB" id="A0A0P7B6R0"/>
<keyword evidence="2 3" id="KW-0040">ANK repeat</keyword>
<dbReference type="EMBL" id="LKCW01000052">
    <property type="protein sequence ID" value="KPM42235.1"/>
    <property type="molecule type" value="Genomic_DNA"/>
</dbReference>
<keyword evidence="5" id="KW-1185">Reference proteome</keyword>
<gene>
    <name evidence="4" type="ORF">AK830_g4336</name>
</gene>
<name>A0A0P7B6R0_9HYPO</name>
<feature type="repeat" description="ANK" evidence="3">
    <location>
        <begin position="919"/>
        <end position="951"/>
    </location>
</feature>
<sequence length="978" mass="106170">MRKNLTKDEWKNATSLVRKRKSATSKETEFVIGGRIIGGKKLKKELGRYAYTQTFFRASSAELETGLEGIVARTPPSILCPLVLRNNLPWFLFQDHLAELAYSRPWAATTNWIPLSEPSIASVTEVIFEMAKSFLRNVSSGSRANPNCYSRLPKMLEDMVPKRENDSDLLIQKLSESQPLVEVIQWAIYMSSNSLLPEHMADRLLHWVLKAECMPAMETILELQGTTARTFASQTFLSAVRIGNIDIVRKLLDKGVSPNSGDSFRTALQTAVAKKNKEITQLLLSRGADAEYKLPGTDYIGTPLKIALHNRMDDRGFLRMLIERTRNQDTPGSTEALALYKAAGADLNTTEYGLSALQTAVDMGNMNLVKILIEAGADVNFPSMEKFLRELKIDDMKIALSNSITPIQLAIKKGNAPMVELLLGAGASVEKIFALDSIPNHLFGEFKNYAYQEAFFETPLQQSARNDDFSIVELLLNAGADPNATDAFGTTPLQSAAESLHSNKLKIAQLLLRKGADPNAPAGLGRGGKTALQAAARSRDVAVVNLLLEKGADPNAPPSENRGLTALQAAAELGNMHLVILFLTMGASINARAAECDGLTCLQAAALSGNLELVDMLLRLGADINAQASIADGQTALQCAIKSGNQSIVERLLDAGADVNQIGGTRTALCEAIEWGNSDLFDLLMMRNADPDPPMVEQTPLGVALYHGPASIIKSLLAAGVNVNRHHPNFPVDFDDESTLIPPLSIAICINNLEEVRMLLNAGADPNLASSNFGERPLHYSLNETDLADGITELLISYGADVNAPLTNRPCQEYPFTALQLAAVGQNCGLVELLLDNGADFNAPAHPERGRTALQAAAEQGNFDLVRELIARGANVNAPAALRYGATALQFAAANGLINMAILLLENGADVNAAPSEYYGRTALEGAAEHGRLDMVYLLLENDRDMNSVEKRCRKAADFAEKRCHHVIAEVLRDWKRP</sequence>
<feature type="repeat" description="ANK" evidence="3">
    <location>
        <begin position="402"/>
        <end position="430"/>
    </location>
</feature>
<organism evidence="4 5">
    <name type="scientific">Neonectria ditissima</name>
    <dbReference type="NCBI Taxonomy" id="78410"/>
    <lineage>
        <taxon>Eukaryota</taxon>
        <taxon>Fungi</taxon>
        <taxon>Dikarya</taxon>
        <taxon>Ascomycota</taxon>
        <taxon>Pezizomycotina</taxon>
        <taxon>Sordariomycetes</taxon>
        <taxon>Hypocreomycetidae</taxon>
        <taxon>Hypocreales</taxon>
        <taxon>Nectriaceae</taxon>
        <taxon>Neonectria</taxon>
    </lineage>
</organism>
<feature type="repeat" description="ANK" evidence="3">
    <location>
        <begin position="488"/>
        <end position="523"/>
    </location>
</feature>
<accession>A0A0P7B6R0</accession>
<dbReference type="PROSITE" id="PS50088">
    <property type="entry name" value="ANK_REPEAT"/>
    <property type="match status" value="15"/>
</dbReference>
<dbReference type="PROSITE" id="PS50297">
    <property type="entry name" value="ANK_REP_REGION"/>
    <property type="match status" value="14"/>
</dbReference>
<dbReference type="InterPro" id="IPR002110">
    <property type="entry name" value="Ankyrin_rpt"/>
</dbReference>
<feature type="repeat" description="ANK" evidence="3">
    <location>
        <begin position="773"/>
        <end position="807"/>
    </location>
</feature>
<dbReference type="PANTHER" id="PTHR24198">
    <property type="entry name" value="ANKYRIN REPEAT AND PROTEIN KINASE DOMAIN-CONTAINING PROTEIN"/>
    <property type="match status" value="1"/>
</dbReference>
<dbReference type="SUPFAM" id="SSF48403">
    <property type="entry name" value="Ankyrin repeat"/>
    <property type="match status" value="3"/>
</dbReference>
<proteinExistence type="predicted"/>
<feature type="repeat" description="ANK" evidence="3">
    <location>
        <begin position="849"/>
        <end position="881"/>
    </location>
</feature>
<feature type="repeat" description="ANK" evidence="3">
    <location>
        <begin position="562"/>
        <end position="594"/>
    </location>
</feature>
<dbReference type="Proteomes" id="UP000050424">
    <property type="component" value="Unassembled WGS sequence"/>
</dbReference>
<dbReference type="PANTHER" id="PTHR24198:SF165">
    <property type="entry name" value="ANKYRIN REPEAT-CONTAINING PROTEIN-RELATED"/>
    <property type="match status" value="1"/>
</dbReference>
<evidence type="ECO:0000313" key="4">
    <source>
        <dbReference type="EMBL" id="KPM42235.1"/>
    </source>
</evidence>
<evidence type="ECO:0000256" key="3">
    <source>
        <dbReference type="PROSITE-ProRule" id="PRU00023"/>
    </source>
</evidence>
<comment type="caution">
    <text evidence="4">The sequence shown here is derived from an EMBL/GenBank/DDBJ whole genome shotgun (WGS) entry which is preliminary data.</text>
</comment>
<dbReference type="SMART" id="SM00248">
    <property type="entry name" value="ANK"/>
    <property type="match status" value="19"/>
</dbReference>
<feature type="repeat" description="ANK" evidence="3">
    <location>
        <begin position="814"/>
        <end position="846"/>
    </location>
</feature>
<evidence type="ECO:0000313" key="5">
    <source>
        <dbReference type="Proteomes" id="UP000050424"/>
    </source>
</evidence>
<protein>
    <submittedName>
        <fullName evidence="4">Uncharacterized protein</fullName>
    </submittedName>
</protein>
<feature type="repeat" description="ANK" evidence="3">
    <location>
        <begin position="597"/>
        <end position="629"/>
    </location>
</feature>
<dbReference type="PRINTS" id="PR01415">
    <property type="entry name" value="ANKYRIN"/>
</dbReference>
<dbReference type="Gene3D" id="1.25.40.20">
    <property type="entry name" value="Ankyrin repeat-containing domain"/>
    <property type="match status" value="5"/>
</dbReference>
<dbReference type="InterPro" id="IPR036770">
    <property type="entry name" value="Ankyrin_rpt-contain_sf"/>
</dbReference>
<feature type="repeat" description="ANK" evidence="3">
    <location>
        <begin position="632"/>
        <end position="664"/>
    </location>
</feature>
<keyword evidence="1" id="KW-0677">Repeat</keyword>
<evidence type="ECO:0000256" key="2">
    <source>
        <dbReference type="ARBA" id="ARBA00023043"/>
    </source>
</evidence>
<feature type="repeat" description="ANK" evidence="3">
    <location>
        <begin position="743"/>
        <end position="771"/>
    </location>
</feature>
<reference evidence="4 5" key="1">
    <citation type="submission" date="2015-09" db="EMBL/GenBank/DDBJ databases">
        <title>Draft genome of a European isolate of the apple canker pathogen Neonectria ditissima.</title>
        <authorList>
            <person name="Gomez-Cortecero A."/>
            <person name="Harrison R.J."/>
            <person name="Armitage A.D."/>
        </authorList>
    </citation>
    <scope>NUCLEOTIDE SEQUENCE [LARGE SCALE GENOMIC DNA]</scope>
    <source>
        <strain evidence="4 5">R09/05</strain>
    </source>
</reference>
<feature type="repeat" description="ANK" evidence="3">
    <location>
        <begin position="455"/>
        <end position="487"/>
    </location>
</feature>
<dbReference type="Pfam" id="PF12796">
    <property type="entry name" value="Ank_2"/>
    <property type="match status" value="7"/>
</dbReference>
<feature type="repeat" description="ANK" evidence="3">
    <location>
        <begin position="884"/>
        <end position="916"/>
    </location>
</feature>
<dbReference type="STRING" id="78410.A0A0P7B6R0"/>
<feature type="repeat" description="ANK" evidence="3">
    <location>
        <begin position="527"/>
        <end position="559"/>
    </location>
</feature>
<feature type="repeat" description="ANK" evidence="3">
    <location>
        <begin position="263"/>
        <end position="295"/>
    </location>
</feature>